<proteinExistence type="inferred from homology"/>
<dbReference type="AlphaFoldDB" id="A0A4Q1BM47"/>
<evidence type="ECO:0000256" key="1">
    <source>
        <dbReference type="ARBA" id="ARBA00007896"/>
    </source>
</evidence>
<dbReference type="Proteomes" id="UP000289152">
    <property type="component" value="Unassembled WGS sequence"/>
</dbReference>
<dbReference type="EMBL" id="SDIL01000040">
    <property type="protein sequence ID" value="RXK38885.1"/>
    <property type="molecule type" value="Genomic_DNA"/>
</dbReference>
<accession>A0A4Q1BM47</accession>
<dbReference type="PANTHER" id="PTHR32022:SF10">
    <property type="entry name" value="D-GLUTAMATE CYCLASE, MITOCHONDRIAL"/>
    <property type="match status" value="1"/>
</dbReference>
<dbReference type="OMA" id="NVPMYKT"/>
<dbReference type="InParanoid" id="A0A4Q1BM47"/>
<keyword evidence="4" id="KW-1185">Reference proteome</keyword>
<evidence type="ECO:0008006" key="5">
    <source>
        <dbReference type="Google" id="ProtNLM"/>
    </source>
</evidence>
<organism evidence="3 4">
    <name type="scientific">Tremella mesenterica</name>
    <name type="common">Jelly fungus</name>
    <dbReference type="NCBI Taxonomy" id="5217"/>
    <lineage>
        <taxon>Eukaryota</taxon>
        <taxon>Fungi</taxon>
        <taxon>Dikarya</taxon>
        <taxon>Basidiomycota</taxon>
        <taxon>Agaricomycotina</taxon>
        <taxon>Tremellomycetes</taxon>
        <taxon>Tremellales</taxon>
        <taxon>Tremellaceae</taxon>
        <taxon>Tremella</taxon>
    </lineage>
</organism>
<dbReference type="STRING" id="5217.A0A4Q1BM47"/>
<comment type="similarity">
    <text evidence="1">Belongs to the D-glutamate cyclase family.</text>
</comment>
<dbReference type="InterPro" id="IPR009906">
    <property type="entry name" value="D-Glu_cyclase"/>
</dbReference>
<dbReference type="PANTHER" id="PTHR32022">
    <property type="entry name" value="D-GLUTAMATE CYCLASE, MITOCHONDRIAL"/>
    <property type="match status" value="1"/>
</dbReference>
<evidence type="ECO:0000256" key="2">
    <source>
        <dbReference type="ARBA" id="ARBA00023239"/>
    </source>
</evidence>
<name>A0A4Q1BM47_TREME</name>
<gene>
    <name evidence="3" type="ORF">M231_03834</name>
</gene>
<sequence length="274" mass="30351">MPFIHDQPDPSLTPAQVRQLCRENKLPTPQTSGYAPGYAQANIVVLPLKYADDFRTFCQRNPVPCPLLGETAPGDPTVPSHLAKGSDIRTDCARYNIYEDGKRIANKTDIIDEWQPDSVAFFIGCSYSFEDALIKGGFGLRHQELNNMTPCYRTSVPLMRSGPIKGKMVVSMRPYPLEKVPEIVRITKPYARTHGEPVGWGPEGAKELGIEDVNGQKPTWGDPTVLKEGEVCVYWGCGVSPQQAVMDSELPGVYMSHEPGQMLVLDLKIEDVCQ</sequence>
<keyword evidence="2" id="KW-0456">Lyase</keyword>
<dbReference type="Gene3D" id="3.40.1640.10">
    <property type="entry name" value="PSTPO5379-like"/>
    <property type="match status" value="1"/>
</dbReference>
<dbReference type="GO" id="GO:0047820">
    <property type="term" value="F:D-glutamate cyclase activity"/>
    <property type="evidence" value="ECO:0007669"/>
    <property type="project" value="TreeGrafter"/>
</dbReference>
<evidence type="ECO:0000313" key="4">
    <source>
        <dbReference type="Proteomes" id="UP000289152"/>
    </source>
</evidence>
<reference evidence="3 4" key="1">
    <citation type="submission" date="2016-06" db="EMBL/GenBank/DDBJ databases">
        <title>Evolution of pathogenesis and genome organization in the Tremellales.</title>
        <authorList>
            <person name="Cuomo C."/>
            <person name="Litvintseva A."/>
            <person name="Heitman J."/>
            <person name="Chen Y."/>
            <person name="Sun S."/>
            <person name="Springer D."/>
            <person name="Dromer F."/>
            <person name="Young S."/>
            <person name="Zeng Q."/>
            <person name="Chapman S."/>
            <person name="Gujja S."/>
            <person name="Saif S."/>
            <person name="Birren B."/>
        </authorList>
    </citation>
    <scope>NUCLEOTIDE SEQUENCE [LARGE SCALE GENOMIC DNA]</scope>
    <source>
        <strain evidence="3 4">ATCC 28783</strain>
    </source>
</reference>
<dbReference type="Gene3D" id="3.30.2040.10">
    <property type="entry name" value="PSTPO5379-like domain"/>
    <property type="match status" value="1"/>
</dbReference>
<dbReference type="GO" id="GO:0006536">
    <property type="term" value="P:glutamate metabolic process"/>
    <property type="evidence" value="ECO:0007669"/>
    <property type="project" value="TreeGrafter"/>
</dbReference>
<dbReference type="VEuPathDB" id="FungiDB:TREMEDRAFT_41658"/>
<dbReference type="FunFam" id="3.30.2040.10:FF:000001">
    <property type="entry name" value="D-glutamate cyclase, mitochondrial"/>
    <property type="match status" value="1"/>
</dbReference>
<dbReference type="InterPro" id="IPR038021">
    <property type="entry name" value="Putative_hydro-lyase"/>
</dbReference>
<comment type="caution">
    <text evidence="3">The sequence shown here is derived from an EMBL/GenBank/DDBJ whole genome shotgun (WGS) entry which is preliminary data.</text>
</comment>
<protein>
    <recommendedName>
        <fullName evidence="5">DUF1445 domain-containing protein</fullName>
    </recommendedName>
</protein>
<dbReference type="SUPFAM" id="SSF160920">
    <property type="entry name" value="PSTPO5379-like"/>
    <property type="match status" value="1"/>
</dbReference>
<dbReference type="OrthoDB" id="10262538at2759"/>
<dbReference type="Pfam" id="PF07286">
    <property type="entry name" value="D-Glu_cyclase"/>
    <property type="match status" value="1"/>
</dbReference>
<evidence type="ECO:0000313" key="3">
    <source>
        <dbReference type="EMBL" id="RXK38885.1"/>
    </source>
</evidence>